<accession>L0RVM9</accession>
<dbReference type="PATRIC" id="fig|1209989.3.peg.172"/>
<dbReference type="HOGENOM" id="CLU_1365647_0_0_9"/>
<protein>
    <submittedName>
        <fullName evidence="1">Uncharacterized protein</fullName>
    </submittedName>
</protein>
<dbReference type="OrthoDB" id="1729842at2"/>
<dbReference type="KEGG" id="tae:TepiRe1_0152"/>
<evidence type="ECO:0000313" key="1">
    <source>
        <dbReference type="EMBL" id="CCP24841.1"/>
    </source>
</evidence>
<dbReference type="Proteomes" id="UP000010802">
    <property type="component" value="Chromosome"/>
</dbReference>
<dbReference type="AlphaFoldDB" id="F4LS88"/>
<keyword evidence="2" id="KW-1185">Reference proteome</keyword>
<dbReference type="RefSeq" id="WP_013777275.1">
    <property type="nucleotide sequence ID" value="NC_015519.1"/>
</dbReference>
<gene>
    <name evidence="1" type="ordered locus">TEPIRE1_0152</name>
</gene>
<reference evidence="2" key="1">
    <citation type="journal article" date="2013" name="Genome Announc.">
        <title>First genome sequence of a syntrophic acetate-oxidizing bacterium, Tepidanaerobacter acetatoxydans strain Re1.</title>
        <authorList>
            <person name="Manzoor S."/>
            <person name="Bongcam-Rudloff E."/>
            <person name="Schnurer A."/>
            <person name="Muller B."/>
        </authorList>
    </citation>
    <scope>NUCLEOTIDE SEQUENCE [LARGE SCALE GENOMIC DNA]</scope>
    <source>
        <strain evidence="2">Re1</strain>
    </source>
</reference>
<name>F4LS88_TEPAE</name>
<evidence type="ECO:0000313" key="2">
    <source>
        <dbReference type="Proteomes" id="UP000010802"/>
    </source>
</evidence>
<sequence>MNGFATFLVKDLTKDGYAMAIAGICPFSFTDSMEDEISGLIRNYSFKPIDDVFMTDYFMAQYFSRFAPEYVLAWGITMHVPQMSGPTGGIIGNPHIEANSANSTGEYIGSGLSVAAHPGGPGIVIAGDPQTAREILSLSEPSDGGKTPLLAMAKRSIDFNIPAAIMITDGTGFNAVGCALTIEGSEIKYISLDRSALNEY</sequence>
<dbReference type="KEGG" id="tep:TepRe1_0142"/>
<proteinExistence type="predicted"/>
<accession>F4LS88</accession>
<organism evidence="1 2">
    <name type="scientific">Tepidanaerobacter acetatoxydans (strain DSM 21804 / JCM 16047 / Re1)</name>
    <dbReference type="NCBI Taxonomy" id="1209989"/>
    <lineage>
        <taxon>Bacteria</taxon>
        <taxon>Bacillati</taxon>
        <taxon>Bacillota</taxon>
        <taxon>Clostridia</taxon>
        <taxon>Thermosediminibacterales</taxon>
        <taxon>Tepidanaerobacteraceae</taxon>
        <taxon>Tepidanaerobacter</taxon>
    </lineage>
</organism>
<dbReference type="EMBL" id="HF563609">
    <property type="protein sequence ID" value="CCP24841.1"/>
    <property type="molecule type" value="Genomic_DNA"/>
</dbReference>
<dbReference type="STRING" id="1209989.TepRe1_0142"/>